<accession>A0A0C2DC11</accession>
<dbReference type="EMBL" id="JMCC02000007">
    <property type="protein sequence ID" value="KIG19000.1"/>
    <property type="molecule type" value="Genomic_DNA"/>
</dbReference>
<protein>
    <submittedName>
        <fullName evidence="1">Uncharacterized protein</fullName>
    </submittedName>
</protein>
<gene>
    <name evidence="1" type="ORF">DB30_06611</name>
</gene>
<sequence>MKDFKFAKHTLLGSGFHFTSPPPPDILDVRNFSDPRPDATVYTVLAQAREGNFAHVEELLRLMHEYDDAWVLISCAILLPRFASGSLLRALPERVRVPRDAVDPDGVDKDSTAQYICEALSLSNYVWTIPVILDLYRGISNKQRFSAATFMMSRLMEPEWGEIFDGPELEPRDPDEPDWYDPPPVWRYDEYYSLVEQRYAEFRKTFPPNVCVWGGELLSLPKIAEQALIWVRARKEPDISYLNCRVIEGYTGCNLTGFDDLETGLTDAVKAAALLEELLESGELDRYEPGARYFFGHRIPD</sequence>
<evidence type="ECO:0000313" key="2">
    <source>
        <dbReference type="Proteomes" id="UP000031599"/>
    </source>
</evidence>
<name>A0A0C2DC11_9BACT</name>
<evidence type="ECO:0000313" key="1">
    <source>
        <dbReference type="EMBL" id="KIG19000.1"/>
    </source>
</evidence>
<organism evidence="1 2">
    <name type="scientific">Enhygromyxa salina</name>
    <dbReference type="NCBI Taxonomy" id="215803"/>
    <lineage>
        <taxon>Bacteria</taxon>
        <taxon>Pseudomonadati</taxon>
        <taxon>Myxococcota</taxon>
        <taxon>Polyangia</taxon>
        <taxon>Nannocystales</taxon>
        <taxon>Nannocystaceae</taxon>
        <taxon>Enhygromyxa</taxon>
    </lineage>
</organism>
<reference evidence="1 2" key="1">
    <citation type="submission" date="2014-12" db="EMBL/GenBank/DDBJ databases">
        <title>Genome assembly of Enhygromyxa salina DSM 15201.</title>
        <authorList>
            <person name="Sharma G."/>
            <person name="Subramanian S."/>
        </authorList>
    </citation>
    <scope>NUCLEOTIDE SEQUENCE [LARGE SCALE GENOMIC DNA]</scope>
    <source>
        <strain evidence="1 2">DSM 15201</strain>
    </source>
</reference>
<dbReference type="RefSeq" id="WP_052546560.1">
    <property type="nucleotide sequence ID" value="NZ_JMCC02000007.1"/>
</dbReference>
<proteinExistence type="predicted"/>
<dbReference type="AlphaFoldDB" id="A0A0C2DC11"/>
<dbReference type="Proteomes" id="UP000031599">
    <property type="component" value="Unassembled WGS sequence"/>
</dbReference>
<comment type="caution">
    <text evidence="1">The sequence shown here is derived from an EMBL/GenBank/DDBJ whole genome shotgun (WGS) entry which is preliminary data.</text>
</comment>